<dbReference type="InterPro" id="IPR001930">
    <property type="entry name" value="Peptidase_M1"/>
</dbReference>
<keyword evidence="13" id="KW-1185">Reference proteome</keyword>
<dbReference type="Pfam" id="PF11838">
    <property type="entry name" value="ERAP1_C"/>
    <property type="match status" value="1"/>
</dbReference>
<feature type="domain" description="Peptidase M1 membrane alanine aminopeptidase" evidence="9">
    <location>
        <begin position="353"/>
        <end position="433"/>
    </location>
</feature>
<feature type="site" description="Transition state stabilizer" evidence="7">
    <location>
        <position position="408"/>
    </location>
</feature>
<dbReference type="PRINTS" id="PR00756">
    <property type="entry name" value="ALADIPTASE"/>
</dbReference>
<dbReference type="Gene3D" id="1.10.390.10">
    <property type="entry name" value="Neutral Protease Domain 2"/>
    <property type="match status" value="1"/>
</dbReference>
<dbReference type="InterPro" id="IPR034016">
    <property type="entry name" value="M1_APN-typ"/>
</dbReference>
<feature type="domain" description="Peptidase M1 membrane alanine aminopeptidase" evidence="9">
    <location>
        <begin position="294"/>
        <end position="344"/>
    </location>
</feature>
<dbReference type="EC" id="3.4.11.-" evidence="8"/>
<keyword evidence="8" id="KW-0031">Aminopeptidase</keyword>
<evidence type="ECO:0000256" key="4">
    <source>
        <dbReference type="ARBA" id="ARBA00022801"/>
    </source>
</evidence>
<keyword evidence="8" id="KW-0472">Membrane</keyword>
<feature type="transmembrane region" description="Helical" evidence="8">
    <location>
        <begin position="426"/>
        <end position="448"/>
    </location>
</feature>
<dbReference type="InterPro" id="IPR042097">
    <property type="entry name" value="Aminopeptidase_N-like_N_sf"/>
</dbReference>
<dbReference type="InterPro" id="IPR014782">
    <property type="entry name" value="Peptidase_M1_dom"/>
</dbReference>
<evidence type="ECO:0000313" key="13">
    <source>
        <dbReference type="Proteomes" id="UP000265040"/>
    </source>
</evidence>
<dbReference type="FunFam" id="1.25.50.20:FF:000012">
    <property type="entry name" value="Aminopeptidase N"/>
    <property type="match status" value="1"/>
</dbReference>
<evidence type="ECO:0000259" key="9">
    <source>
        <dbReference type="Pfam" id="PF01433"/>
    </source>
</evidence>
<reference evidence="12" key="2">
    <citation type="submission" date="2025-08" db="UniProtKB">
        <authorList>
            <consortium name="Ensembl"/>
        </authorList>
    </citation>
    <scope>IDENTIFICATION</scope>
</reference>
<comment type="similarity">
    <text evidence="1 8">Belongs to the peptidase M1 family.</text>
</comment>
<keyword evidence="6 8" id="KW-0482">Metalloprotease</keyword>
<reference evidence="12" key="3">
    <citation type="submission" date="2025-09" db="UniProtKB">
        <authorList>
            <consortium name="Ensembl"/>
        </authorList>
    </citation>
    <scope>IDENTIFICATION</scope>
</reference>
<dbReference type="Pfam" id="PF17900">
    <property type="entry name" value="Peptidase_M1_N"/>
    <property type="match status" value="1"/>
</dbReference>
<dbReference type="Gene3D" id="3.30.2010.30">
    <property type="match status" value="1"/>
</dbReference>
<evidence type="ECO:0000256" key="1">
    <source>
        <dbReference type="ARBA" id="ARBA00010136"/>
    </source>
</evidence>
<comment type="cofactor">
    <cofactor evidence="8">
        <name>Zn(2+)</name>
        <dbReference type="ChEBI" id="CHEBI:29105"/>
    </cofactor>
    <text evidence="8">Binds 1 zinc ion per subunit.</text>
</comment>
<dbReference type="Gene3D" id="2.60.40.1730">
    <property type="entry name" value="tricorn interacting facor f3 domain"/>
    <property type="match status" value="1"/>
</dbReference>
<evidence type="ECO:0000259" key="10">
    <source>
        <dbReference type="Pfam" id="PF11838"/>
    </source>
</evidence>
<evidence type="ECO:0000256" key="7">
    <source>
        <dbReference type="PIRSR" id="PIRSR634016-4"/>
    </source>
</evidence>
<evidence type="ECO:0000256" key="5">
    <source>
        <dbReference type="ARBA" id="ARBA00022833"/>
    </source>
</evidence>
<dbReference type="GO" id="GO:0006508">
    <property type="term" value="P:proteolysis"/>
    <property type="evidence" value="ECO:0007669"/>
    <property type="project" value="UniProtKB-KW"/>
</dbReference>
<dbReference type="Gene3D" id="2.60.40.1910">
    <property type="match status" value="1"/>
</dbReference>
<dbReference type="GO" id="GO:0008270">
    <property type="term" value="F:zinc ion binding"/>
    <property type="evidence" value="ECO:0007669"/>
    <property type="project" value="UniProtKB-UniRule"/>
</dbReference>
<evidence type="ECO:0000256" key="8">
    <source>
        <dbReference type="RuleBase" id="RU364040"/>
    </source>
</evidence>
<organism evidence="12 13">
    <name type="scientific">Anabas testudineus</name>
    <name type="common">Climbing perch</name>
    <name type="synonym">Anthias testudineus</name>
    <dbReference type="NCBI Taxonomy" id="64144"/>
    <lineage>
        <taxon>Eukaryota</taxon>
        <taxon>Metazoa</taxon>
        <taxon>Chordata</taxon>
        <taxon>Craniata</taxon>
        <taxon>Vertebrata</taxon>
        <taxon>Euteleostomi</taxon>
        <taxon>Actinopterygii</taxon>
        <taxon>Neopterygii</taxon>
        <taxon>Teleostei</taxon>
        <taxon>Neoteleostei</taxon>
        <taxon>Acanthomorphata</taxon>
        <taxon>Anabantaria</taxon>
        <taxon>Anabantiformes</taxon>
        <taxon>Anabantoidei</taxon>
        <taxon>Anabantidae</taxon>
        <taxon>Anabas</taxon>
    </lineage>
</organism>
<name>A0A7N6FEE3_ANATE</name>
<dbReference type="GO" id="GO:0042277">
    <property type="term" value="F:peptide binding"/>
    <property type="evidence" value="ECO:0007669"/>
    <property type="project" value="TreeGrafter"/>
</dbReference>
<evidence type="ECO:0000259" key="11">
    <source>
        <dbReference type="Pfam" id="PF17900"/>
    </source>
</evidence>
<keyword evidence="3 8" id="KW-0479">Metal-binding</keyword>
<dbReference type="GO" id="GO:0043171">
    <property type="term" value="P:peptide catabolic process"/>
    <property type="evidence" value="ECO:0007669"/>
    <property type="project" value="TreeGrafter"/>
</dbReference>
<dbReference type="GO" id="GO:0070006">
    <property type="term" value="F:metalloaminopeptidase activity"/>
    <property type="evidence" value="ECO:0007669"/>
    <property type="project" value="TreeGrafter"/>
</dbReference>
<keyword evidence="4 8" id="KW-0378">Hydrolase</keyword>
<dbReference type="SUPFAM" id="SSF55486">
    <property type="entry name" value="Metalloproteases ('zincins'), catalytic domain"/>
    <property type="match status" value="1"/>
</dbReference>
<feature type="domain" description="ERAP1-like C-terminal" evidence="10">
    <location>
        <begin position="540"/>
        <end position="854"/>
    </location>
</feature>
<sequence>MPKGSFLSKALAATFIVLTISVIGGIITMIILYKTEISGMNPTARPTLPPTTTAPPPVMRLPPNLVPEQVNVTSPNQTMLFTGNSTVEFRCVERTSTIYLNSKDLKVSNPLVKNTKTNEKIPHSSMISHDDESNFLEIPLNEHLEAGKNYSLFLDFEGEISVNLEGLYLSSYVEGGPAYEGDRNAERFLVATNLQPTDARRVFPCFDEPQLKAEFDVTIIHRRGTDALGNAKVEGNNTNDEWEMTRFKLTPRMSTYLFAFTVSEFEEFTVSKPTPENVDIYARPDAVKAKSTEYAASITGNILMFYEDLFDMTYSRTLGKLDQIALPDLYPAAMENWGLVTYQEGGLPFFFPLDNVEPSFNVKDMYAMNDLHIAFQEDALASSHPLSPPQEDVQTTSQITEMFDSITYSKGATILRMLSDIVGEKVFNKASVFFLFVCFFALSLLLILPCLQAGEGQFNDIAMKMEPWTKQIGYPVITINTTIGEVYQKHFLFNSSSESRFVLWWYIPIRVMPDTSTDPVWLLSNERVRNEKFLSEPGKWILANVNCTGYYRVNYNPENWEHLLTQLEVKPSPIPLMNRAQLIDDAFNLARAKLVDVTLALNTTRFLHSETEYLPWESAVRNLEYFFLMFDRSEVYGPMQAYLQEQVKGLYDFFSNYTDHSQVPKDHSSQYSQIIAIEVACSNGLKKCVTMASSMFSLWMNGTNIINPNLRSVIYCQAVAAGGKEEWEFAWERFQTTNDTSEKEQLRKALSCTKTTWLLGRYLDYTLNPEKIRLMDVASTIIYIAKNEAAQAQVWNFIRAHWDYISLGDGAMVIQAVTDRFSTKFELEELERFAKDYDLRSATRAVEQAIEQTQVNIQWVRENKDNVLEWFEKNI</sequence>
<dbReference type="AlphaFoldDB" id="A0A7N6FEE3"/>
<feature type="transmembrane region" description="Helical" evidence="8">
    <location>
        <begin position="12"/>
        <end position="33"/>
    </location>
</feature>
<dbReference type="InterPro" id="IPR045357">
    <property type="entry name" value="Aminopeptidase_N-like_N"/>
</dbReference>
<dbReference type="Gene3D" id="1.25.50.20">
    <property type="match status" value="1"/>
</dbReference>
<evidence type="ECO:0000256" key="6">
    <source>
        <dbReference type="ARBA" id="ARBA00023049"/>
    </source>
</evidence>
<dbReference type="InterPro" id="IPR024571">
    <property type="entry name" value="ERAP1-like_C_dom"/>
</dbReference>
<dbReference type="InterPro" id="IPR050344">
    <property type="entry name" value="Peptidase_M1_aminopeptidases"/>
</dbReference>
<feature type="domain" description="Aminopeptidase N-like N-terminal" evidence="11">
    <location>
        <begin position="77"/>
        <end position="257"/>
    </location>
</feature>
<dbReference type="Pfam" id="PF01433">
    <property type="entry name" value="Peptidase_M1"/>
    <property type="match status" value="2"/>
</dbReference>
<keyword evidence="5 8" id="KW-0862">Zinc</keyword>
<dbReference type="PANTHER" id="PTHR11533:SF259">
    <property type="entry name" value="AMINOPEPTIDASE"/>
    <property type="match status" value="1"/>
</dbReference>
<dbReference type="GO" id="GO:0005886">
    <property type="term" value="C:plasma membrane"/>
    <property type="evidence" value="ECO:0007669"/>
    <property type="project" value="TreeGrafter"/>
</dbReference>
<dbReference type="GO" id="GO:0005615">
    <property type="term" value="C:extracellular space"/>
    <property type="evidence" value="ECO:0007669"/>
    <property type="project" value="TreeGrafter"/>
</dbReference>
<dbReference type="CDD" id="cd09601">
    <property type="entry name" value="M1_APN-Q_like"/>
    <property type="match status" value="1"/>
</dbReference>
<dbReference type="GO" id="GO:0005737">
    <property type="term" value="C:cytoplasm"/>
    <property type="evidence" value="ECO:0007669"/>
    <property type="project" value="TreeGrafter"/>
</dbReference>
<keyword evidence="8" id="KW-0812">Transmembrane</keyword>
<proteinExistence type="inferred from homology"/>
<dbReference type="GeneTree" id="ENSGT00940000164605"/>
<protein>
    <recommendedName>
        <fullName evidence="8">Aminopeptidase</fullName>
        <ecNumber evidence="8">3.4.11.-</ecNumber>
    </recommendedName>
</protein>
<dbReference type="InterPro" id="IPR027268">
    <property type="entry name" value="Peptidase_M4/M1_CTD_sf"/>
</dbReference>
<keyword evidence="2 8" id="KW-0645">Protease</keyword>
<dbReference type="Proteomes" id="UP000265040">
    <property type="component" value="Chromosome 6"/>
</dbReference>
<dbReference type="Ensembl" id="ENSATET00000051530.2">
    <property type="protein sequence ID" value="ENSATEP00000055455.1"/>
    <property type="gene ID" value="ENSATEG00000007958.3"/>
</dbReference>
<accession>A0A7N6FEE3</accession>
<reference evidence="12" key="1">
    <citation type="submission" date="2021-04" db="EMBL/GenBank/DDBJ databases">
        <authorList>
            <consortium name="Wellcome Sanger Institute Data Sharing"/>
        </authorList>
    </citation>
    <scope>NUCLEOTIDE SEQUENCE [LARGE SCALE GENOMIC DNA]</scope>
</reference>
<dbReference type="PANTHER" id="PTHR11533">
    <property type="entry name" value="PROTEASE M1 ZINC METALLOPROTEASE"/>
    <property type="match status" value="1"/>
</dbReference>
<evidence type="ECO:0000256" key="3">
    <source>
        <dbReference type="ARBA" id="ARBA00022723"/>
    </source>
</evidence>
<comment type="caution">
    <text evidence="8">Lacks conserved residue(s) required for the propagation of feature annotation.</text>
</comment>
<dbReference type="SUPFAM" id="SSF63737">
    <property type="entry name" value="Leukotriene A4 hydrolase N-terminal domain"/>
    <property type="match status" value="1"/>
</dbReference>
<evidence type="ECO:0000256" key="2">
    <source>
        <dbReference type="ARBA" id="ARBA00022670"/>
    </source>
</evidence>
<evidence type="ECO:0000313" key="12">
    <source>
        <dbReference type="Ensembl" id="ENSATEP00000055455.1"/>
    </source>
</evidence>
<keyword evidence="8" id="KW-1133">Transmembrane helix</keyword>